<proteinExistence type="predicted"/>
<evidence type="ECO:0000313" key="2">
    <source>
        <dbReference type="EMBL" id="ARF52960.1"/>
    </source>
</evidence>
<keyword evidence="3" id="KW-1185">Reference proteome</keyword>
<reference evidence="2 3" key="1">
    <citation type="submission" date="2017-04" db="EMBL/GenBank/DDBJ databases">
        <title>Complete Genome Sequence of Streptomyces gilvosporeus F607, a Capable Producer of Natamycin.</title>
        <authorList>
            <person name="Zong G."/>
            <person name="Zhong C."/>
            <person name="Fu J."/>
            <person name="Qin R."/>
            <person name="Cao G."/>
        </authorList>
    </citation>
    <scope>NUCLEOTIDE SEQUENCE [LARGE SCALE GENOMIC DNA]</scope>
    <source>
        <strain evidence="2 3">F607</strain>
    </source>
</reference>
<gene>
    <name evidence="2" type="ORF">B1H19_01015</name>
</gene>
<name>A0A1V0TJB3_9ACTN</name>
<dbReference type="KEGG" id="sgv:B1H19_01015"/>
<evidence type="ECO:0000313" key="3">
    <source>
        <dbReference type="Proteomes" id="UP000192726"/>
    </source>
</evidence>
<dbReference type="Proteomes" id="UP000192726">
    <property type="component" value="Chromosome"/>
</dbReference>
<dbReference type="AlphaFoldDB" id="A0A1V0TJB3"/>
<organism evidence="2 3">
    <name type="scientific">Streptomyces gilvosporeus</name>
    <dbReference type="NCBI Taxonomy" id="553510"/>
    <lineage>
        <taxon>Bacteria</taxon>
        <taxon>Bacillati</taxon>
        <taxon>Actinomycetota</taxon>
        <taxon>Actinomycetes</taxon>
        <taxon>Kitasatosporales</taxon>
        <taxon>Streptomycetaceae</taxon>
        <taxon>Streptomyces</taxon>
    </lineage>
</organism>
<sequence>MNRRRQYPQTLNTSSGQSRATKGSQQSQPITGSGRTRPGCPKYDRHSAKRLERGSPGQGETMETAAQAQHEVWDMLRSMRTAMRHDLGVSHED</sequence>
<evidence type="ECO:0000256" key="1">
    <source>
        <dbReference type="SAM" id="MobiDB-lite"/>
    </source>
</evidence>
<feature type="region of interest" description="Disordered" evidence="1">
    <location>
        <begin position="1"/>
        <end position="68"/>
    </location>
</feature>
<protein>
    <submittedName>
        <fullName evidence="2">Uncharacterized protein</fullName>
    </submittedName>
</protein>
<feature type="compositionally biased region" description="Basic and acidic residues" evidence="1">
    <location>
        <begin position="42"/>
        <end position="53"/>
    </location>
</feature>
<feature type="compositionally biased region" description="Polar residues" evidence="1">
    <location>
        <begin position="7"/>
        <end position="34"/>
    </location>
</feature>
<accession>A0A1V0TJB3</accession>
<dbReference type="EMBL" id="CP020569">
    <property type="protein sequence ID" value="ARF52960.1"/>
    <property type="molecule type" value="Genomic_DNA"/>
</dbReference>